<evidence type="ECO:0000313" key="7">
    <source>
        <dbReference type="EMBL" id="MEN7536739.1"/>
    </source>
</evidence>
<feature type="transmembrane region" description="Helical" evidence="5">
    <location>
        <begin position="394"/>
        <end position="413"/>
    </location>
</feature>
<keyword evidence="8" id="KW-1185">Reference proteome</keyword>
<proteinExistence type="predicted"/>
<accession>A0ABV0CV38</accession>
<feature type="transmembrane region" description="Helical" evidence="5">
    <location>
        <begin position="329"/>
        <end position="355"/>
    </location>
</feature>
<feature type="transmembrane region" description="Helical" evidence="5">
    <location>
        <begin position="269"/>
        <end position="292"/>
    </location>
</feature>
<dbReference type="InterPro" id="IPR001958">
    <property type="entry name" value="Tet-R_TetA/multi-R_MdtG-like"/>
</dbReference>
<feature type="transmembrane region" description="Helical" evidence="5">
    <location>
        <begin position="84"/>
        <end position="103"/>
    </location>
</feature>
<evidence type="ECO:0000256" key="5">
    <source>
        <dbReference type="SAM" id="Phobius"/>
    </source>
</evidence>
<comment type="subcellular location">
    <subcellularLocation>
        <location evidence="1">Membrane</location>
        <topology evidence="1">Multi-pass membrane protein</topology>
    </subcellularLocation>
</comment>
<feature type="transmembrane region" description="Helical" evidence="5">
    <location>
        <begin position="176"/>
        <end position="198"/>
    </location>
</feature>
<dbReference type="Proteomes" id="UP001484535">
    <property type="component" value="Unassembled WGS sequence"/>
</dbReference>
<evidence type="ECO:0000256" key="3">
    <source>
        <dbReference type="ARBA" id="ARBA00022989"/>
    </source>
</evidence>
<dbReference type="InterPro" id="IPR020846">
    <property type="entry name" value="MFS_dom"/>
</dbReference>
<dbReference type="PANTHER" id="PTHR11360:SF284">
    <property type="entry name" value="EG:103B4.3 PROTEIN-RELATED"/>
    <property type="match status" value="1"/>
</dbReference>
<comment type="caution">
    <text evidence="7">The sequence shown here is derived from an EMBL/GenBank/DDBJ whole genome shotgun (WGS) entry which is preliminary data.</text>
</comment>
<evidence type="ECO:0000256" key="2">
    <source>
        <dbReference type="ARBA" id="ARBA00022692"/>
    </source>
</evidence>
<feature type="transmembrane region" description="Helical" evidence="5">
    <location>
        <begin position="57"/>
        <end position="77"/>
    </location>
</feature>
<dbReference type="PRINTS" id="PR01035">
    <property type="entry name" value="TCRTETA"/>
</dbReference>
<dbReference type="Pfam" id="PF07690">
    <property type="entry name" value="MFS_1"/>
    <property type="match status" value="1"/>
</dbReference>
<keyword evidence="3 5" id="KW-1133">Transmembrane helix</keyword>
<dbReference type="InterPro" id="IPR011701">
    <property type="entry name" value="MFS"/>
</dbReference>
<name>A0ABV0CV38_9SPHN</name>
<dbReference type="RefSeq" id="WP_346784192.1">
    <property type="nucleotide sequence ID" value="NZ_JBDLBR010000002.1"/>
</dbReference>
<dbReference type="PROSITE" id="PS50850">
    <property type="entry name" value="MFS"/>
    <property type="match status" value="1"/>
</dbReference>
<dbReference type="InterPro" id="IPR036259">
    <property type="entry name" value="MFS_trans_sf"/>
</dbReference>
<keyword evidence="2 5" id="KW-0812">Transmembrane</keyword>
<reference evidence="7 8" key="1">
    <citation type="submission" date="2024-05" db="EMBL/GenBank/DDBJ databases">
        <authorList>
            <person name="Park S."/>
        </authorList>
    </citation>
    <scope>NUCLEOTIDE SEQUENCE [LARGE SCALE GENOMIC DNA]</scope>
    <source>
        <strain evidence="7 8">DGU5</strain>
    </source>
</reference>
<evidence type="ECO:0000313" key="8">
    <source>
        <dbReference type="Proteomes" id="UP001484535"/>
    </source>
</evidence>
<dbReference type="Gene3D" id="1.20.1250.20">
    <property type="entry name" value="MFS general substrate transporter like domains"/>
    <property type="match status" value="2"/>
</dbReference>
<feature type="transmembrane region" description="Helical" evidence="5">
    <location>
        <begin position="109"/>
        <end position="132"/>
    </location>
</feature>
<dbReference type="InterPro" id="IPR050327">
    <property type="entry name" value="Proton-linked_MCT"/>
</dbReference>
<protein>
    <submittedName>
        <fullName evidence="7">MFS transporter</fullName>
    </submittedName>
</protein>
<evidence type="ECO:0000256" key="1">
    <source>
        <dbReference type="ARBA" id="ARBA00004141"/>
    </source>
</evidence>
<feature type="transmembrane region" description="Helical" evidence="5">
    <location>
        <begin position="304"/>
        <end position="323"/>
    </location>
</feature>
<dbReference type="EMBL" id="JBDLBR010000002">
    <property type="protein sequence ID" value="MEN7536739.1"/>
    <property type="molecule type" value="Genomic_DNA"/>
</dbReference>
<feature type="transmembrane region" description="Helical" evidence="5">
    <location>
        <begin position="239"/>
        <end position="257"/>
    </location>
</feature>
<keyword evidence="4 5" id="KW-0472">Membrane</keyword>
<gene>
    <name evidence="7" type="ORF">ABDJ38_06100</name>
</gene>
<dbReference type="SUPFAM" id="SSF103473">
    <property type="entry name" value="MFS general substrate transporter"/>
    <property type="match status" value="1"/>
</dbReference>
<sequence length="430" mass="45440">MVADLTSERIRPFSGWRVLAALWLLMILNEALPLITLTNLAPYITEEFALPRSQVGLIFAFYSLALGLSGPFCAYFIARIGVRWTLVIGNIVLLGAALAITTLQTGSALLLPVLVQLIGISAAFGSAIPGQTAVTRWFVRHRSWAIAIFLAGGTVGGLISPHIIRLVVEAEGTGWRAGWMVVAAAAAVAIFVAVFLVIDDPEKVGQTPDGGREADASPDIAAAAWESEWTLRSAFCNPAMWAVLIAGFGFIVIYHTFNSHGALHIRDLGFSQSMVATCFSVAIAAGFSGQMLAGWVGQKISPRLIWAIALIAEAAGIVLFSWATSAPTLLVAVALIGGGGATSMVSMITTIGNWFGRVIYPAVYGTVNAILSIAGALAPILAGSWFDVAGSYQTVFYAFATICLIGALVIFRVSRPEPPAKRRTSGEGQE</sequence>
<evidence type="ECO:0000256" key="4">
    <source>
        <dbReference type="ARBA" id="ARBA00023136"/>
    </source>
</evidence>
<dbReference type="PANTHER" id="PTHR11360">
    <property type="entry name" value="MONOCARBOXYLATE TRANSPORTER"/>
    <property type="match status" value="1"/>
</dbReference>
<organism evidence="7 8">
    <name type="scientific">Aurantiacibacter flavus</name>
    <dbReference type="NCBI Taxonomy" id="3145232"/>
    <lineage>
        <taxon>Bacteria</taxon>
        <taxon>Pseudomonadati</taxon>
        <taxon>Pseudomonadota</taxon>
        <taxon>Alphaproteobacteria</taxon>
        <taxon>Sphingomonadales</taxon>
        <taxon>Erythrobacteraceae</taxon>
        <taxon>Aurantiacibacter</taxon>
    </lineage>
</organism>
<feature type="domain" description="Major facilitator superfamily (MFS) profile" evidence="6">
    <location>
        <begin position="18"/>
        <end position="418"/>
    </location>
</feature>
<feature type="transmembrane region" description="Helical" evidence="5">
    <location>
        <begin position="144"/>
        <end position="164"/>
    </location>
</feature>
<feature type="transmembrane region" description="Helical" evidence="5">
    <location>
        <begin position="362"/>
        <end position="382"/>
    </location>
</feature>
<evidence type="ECO:0000259" key="6">
    <source>
        <dbReference type="PROSITE" id="PS50850"/>
    </source>
</evidence>